<keyword evidence="2" id="KW-0560">Oxidoreductase</keyword>
<name>A0A2L2TQ42_9HYPO</name>
<dbReference type="Proteomes" id="UP000245910">
    <property type="component" value="Chromosome III"/>
</dbReference>
<dbReference type="InterPro" id="IPR051609">
    <property type="entry name" value="NmrA/Isoflavone_reductase-like"/>
</dbReference>
<evidence type="ECO:0000256" key="1">
    <source>
        <dbReference type="ARBA" id="ARBA00022857"/>
    </source>
</evidence>
<sequence length="346" mass="37597">MTHEIKNVAIAGASGSLGSHILQAVVKAGRFNVTILTRKVIDNVPSGTAVKVVDYESASDLASALKGQDALVDATSVPDPSLAIRLMDAAVSAGVYRIVPSEFSSDPTNCKGRSLPPFQGKAKALEYVQKLADTGKITWTVISNHAFLDWGLRMSFFGVDLQNKNIKYLKPGTTVIPMTTLKSVGTAVANALIKAENTKNRICYICSTQKTQKDLTELSKQALGEEDWKSEDVNTEDAFNKAMAKLQAGQADMQVIGDIIRFSISTPGYINRLEKTDNDLLGVKTLSDEEVKKIIRRSYEFKRPHAGACYLTIGPLYFWSGDSGSYLAHRLTKAALTHGLYSILSS</sequence>
<dbReference type="Gene3D" id="3.40.50.720">
    <property type="entry name" value="NAD(P)-binding Rossmann-like Domain"/>
    <property type="match status" value="1"/>
</dbReference>
<evidence type="ECO:0000313" key="5">
    <source>
        <dbReference type="Proteomes" id="UP000245910"/>
    </source>
</evidence>
<dbReference type="CDD" id="cd05259">
    <property type="entry name" value="PCBER_SDR_a"/>
    <property type="match status" value="1"/>
</dbReference>
<organism evidence="4 5">
    <name type="scientific">Fusarium venenatum</name>
    <dbReference type="NCBI Taxonomy" id="56646"/>
    <lineage>
        <taxon>Eukaryota</taxon>
        <taxon>Fungi</taxon>
        <taxon>Dikarya</taxon>
        <taxon>Ascomycota</taxon>
        <taxon>Pezizomycotina</taxon>
        <taxon>Sordariomycetes</taxon>
        <taxon>Hypocreomycetidae</taxon>
        <taxon>Hypocreales</taxon>
        <taxon>Nectriaceae</taxon>
        <taxon>Fusarium</taxon>
    </lineage>
</organism>
<dbReference type="Pfam" id="PF05368">
    <property type="entry name" value="NmrA"/>
    <property type="match status" value="1"/>
</dbReference>
<keyword evidence="5" id="KW-1185">Reference proteome</keyword>
<dbReference type="InterPro" id="IPR045312">
    <property type="entry name" value="PCBER-like"/>
</dbReference>
<accession>A0A2L2TQ42</accession>
<evidence type="ECO:0000259" key="3">
    <source>
        <dbReference type="Pfam" id="PF05368"/>
    </source>
</evidence>
<dbReference type="InterPro" id="IPR036291">
    <property type="entry name" value="NAD(P)-bd_dom_sf"/>
</dbReference>
<reference evidence="5" key="1">
    <citation type="submission" date="2014-10" db="EMBL/GenBank/DDBJ databases">
        <authorList>
            <person name="King R."/>
        </authorList>
    </citation>
    <scope>NUCLEOTIDE SEQUENCE [LARGE SCALE GENOMIC DNA]</scope>
    <source>
        <strain evidence="5">A3/5</strain>
    </source>
</reference>
<dbReference type="EMBL" id="LN649231">
    <property type="protein sequence ID" value="CEI68001.1"/>
    <property type="molecule type" value="Genomic_DNA"/>
</dbReference>
<dbReference type="AlphaFoldDB" id="A0A2L2TQ42"/>
<protein>
    <recommendedName>
        <fullName evidence="3">NmrA-like domain-containing protein</fullName>
    </recommendedName>
</protein>
<evidence type="ECO:0000256" key="2">
    <source>
        <dbReference type="ARBA" id="ARBA00023002"/>
    </source>
</evidence>
<dbReference type="STRING" id="56646.A0A2L2TQ42"/>
<dbReference type="PANTHER" id="PTHR47706">
    <property type="entry name" value="NMRA-LIKE FAMILY PROTEIN"/>
    <property type="match status" value="1"/>
</dbReference>
<evidence type="ECO:0000313" key="4">
    <source>
        <dbReference type="EMBL" id="CEI68001.1"/>
    </source>
</evidence>
<dbReference type="SUPFAM" id="SSF51735">
    <property type="entry name" value="NAD(P)-binding Rossmann-fold domains"/>
    <property type="match status" value="1"/>
</dbReference>
<keyword evidence="1" id="KW-0521">NADP</keyword>
<dbReference type="GO" id="GO:0016491">
    <property type="term" value="F:oxidoreductase activity"/>
    <property type="evidence" value="ECO:0007669"/>
    <property type="project" value="UniProtKB-KW"/>
</dbReference>
<feature type="domain" description="NmrA-like" evidence="3">
    <location>
        <begin position="6"/>
        <end position="226"/>
    </location>
</feature>
<proteinExistence type="predicted"/>
<dbReference type="PANTHER" id="PTHR47706:SF1">
    <property type="entry name" value="CIPA-LIKE, PUTATIVE (AFU_ORTHOLOGUE AFUA_1G12460)-RELATED"/>
    <property type="match status" value="1"/>
</dbReference>
<dbReference type="InterPro" id="IPR008030">
    <property type="entry name" value="NmrA-like"/>
</dbReference>